<evidence type="ECO:0000256" key="9">
    <source>
        <dbReference type="ARBA" id="ARBA00023136"/>
    </source>
</evidence>
<evidence type="ECO:0000313" key="12">
    <source>
        <dbReference type="Proteomes" id="UP000185728"/>
    </source>
</evidence>
<keyword evidence="9" id="KW-0472">Membrane</keyword>
<evidence type="ECO:0000256" key="4">
    <source>
        <dbReference type="ARBA" id="ARBA00022475"/>
    </source>
</evidence>
<keyword evidence="6" id="KW-0812">Transmembrane</keyword>
<dbReference type="Proteomes" id="UP000185728">
    <property type="component" value="Unassembled WGS sequence"/>
</dbReference>
<dbReference type="InterPro" id="IPR037682">
    <property type="entry name" value="TonB_C"/>
</dbReference>
<evidence type="ECO:0000256" key="2">
    <source>
        <dbReference type="ARBA" id="ARBA00006555"/>
    </source>
</evidence>
<feature type="domain" description="TonB C-terminal" evidence="10">
    <location>
        <begin position="566"/>
        <end position="655"/>
    </location>
</feature>
<dbReference type="CDD" id="cd07341">
    <property type="entry name" value="M56_BlaR1_MecR1_like"/>
    <property type="match status" value="1"/>
</dbReference>
<dbReference type="InterPro" id="IPR006260">
    <property type="entry name" value="TonB/TolA_C"/>
</dbReference>
<dbReference type="InterPro" id="IPR008756">
    <property type="entry name" value="Peptidase_M56"/>
</dbReference>
<reference evidence="11 12" key="1">
    <citation type="submission" date="2017-01" db="EMBL/GenBank/DDBJ databases">
        <authorList>
            <person name="Varghese N."/>
            <person name="Submissions S."/>
        </authorList>
    </citation>
    <scope>NUCLEOTIDE SEQUENCE [LARGE SCALE GENOMIC DNA]</scope>
    <source>
        <strain evidence="11 12">DSM 2061</strain>
    </source>
</reference>
<evidence type="ECO:0000256" key="8">
    <source>
        <dbReference type="ARBA" id="ARBA00022989"/>
    </source>
</evidence>
<accession>A0ABY1KUR8</accession>
<proteinExistence type="inferred from homology"/>
<sequence length="655" mass="75245">MIQYILESMAFQLVFLVIYDALLKRETFFQWNRFYLLGTFLLSLVLPFIKIDAFKTTVEQPYIEYGEQLWGVNNALVVGAREPTGIDISWQTVLFVSGALVATLLLAYKLRQLYLLSIKGDRISFKEFTQILIPNSNMAFSFFKSIFIGDKVSKTDYTNIIDHELVHIKQGHSWDLLFFELMRIIGWFNPLVYVYQNRISELHEFIADAKVAKNNKNEQYQLLLSQVFQTQNISFINHFFKSSLIKKRIVMLQKSQSKSVFKLKYLALLPLILGMLFYTSCENDDENSLEVNENIITVSSVDNLSEEEETKVYARLKSLADSEEAWSLKVEDSQNSLKFESTKEDVFVSGINNEPIRAKMTINNTNGRAKLFKNFIPSAGEPYDWKKIYREENLVPFAYAHEVPVFPGCENENDLKACFQQNMQEHIGKYFKYPEEAQRQGIQGRVSIMFTINEDGLITDIRKRGPHELLENEAVRIIKKLPRMTPGSFEGKTVKVPFSIPISFKLEQAGFSPSSTDDIYAQMQKEEIAKLSAEAQIAYGNSVAFKEVEIPPVFPGCENADNIQDCFQKSVNRHISKNFRYPQDAQERGIQGRVLVIFLMDTSGNITHISTRGPDKSFEEEAERIISKLPKMSPGKHKGKNVNVPYSVPITFKLR</sequence>
<evidence type="ECO:0000256" key="1">
    <source>
        <dbReference type="ARBA" id="ARBA00004383"/>
    </source>
</evidence>
<comment type="similarity">
    <text evidence="2">Belongs to the TonB family.</text>
</comment>
<keyword evidence="3" id="KW-0813">Transport</keyword>
<evidence type="ECO:0000256" key="3">
    <source>
        <dbReference type="ARBA" id="ARBA00022448"/>
    </source>
</evidence>
<comment type="subcellular location">
    <subcellularLocation>
        <location evidence="1">Cell inner membrane</location>
        <topology evidence="1">Single-pass membrane protein</topology>
        <orientation evidence="1">Periplasmic side</orientation>
    </subcellularLocation>
</comment>
<dbReference type="Pfam" id="PF03544">
    <property type="entry name" value="TonB_C"/>
    <property type="match status" value="2"/>
</dbReference>
<evidence type="ECO:0000256" key="7">
    <source>
        <dbReference type="ARBA" id="ARBA00022927"/>
    </source>
</evidence>
<gene>
    <name evidence="11" type="ORF">SAMN05421766_10496</name>
</gene>
<evidence type="ECO:0000259" key="10">
    <source>
        <dbReference type="PROSITE" id="PS52015"/>
    </source>
</evidence>
<dbReference type="PROSITE" id="PS52015">
    <property type="entry name" value="TONB_CTD"/>
    <property type="match status" value="2"/>
</dbReference>
<feature type="domain" description="TonB C-terminal" evidence="10">
    <location>
        <begin position="418"/>
        <end position="513"/>
    </location>
</feature>
<dbReference type="EMBL" id="FTOB01000004">
    <property type="protein sequence ID" value="SIS81284.1"/>
    <property type="molecule type" value="Genomic_DNA"/>
</dbReference>
<keyword evidence="4" id="KW-1003">Cell membrane</keyword>
<dbReference type="Gene3D" id="3.30.1150.10">
    <property type="match status" value="2"/>
</dbReference>
<keyword evidence="5" id="KW-0997">Cell inner membrane</keyword>
<organism evidence="11 12">
    <name type="scientific">Zobellia uliginosa</name>
    <dbReference type="NCBI Taxonomy" id="143224"/>
    <lineage>
        <taxon>Bacteria</taxon>
        <taxon>Pseudomonadati</taxon>
        <taxon>Bacteroidota</taxon>
        <taxon>Flavobacteriia</taxon>
        <taxon>Flavobacteriales</taxon>
        <taxon>Flavobacteriaceae</taxon>
        <taxon>Zobellia</taxon>
    </lineage>
</organism>
<evidence type="ECO:0000256" key="5">
    <source>
        <dbReference type="ARBA" id="ARBA00022519"/>
    </source>
</evidence>
<keyword evidence="8" id="KW-1133">Transmembrane helix</keyword>
<dbReference type="PANTHER" id="PTHR33446">
    <property type="entry name" value="PROTEIN TONB-RELATED"/>
    <property type="match status" value="1"/>
</dbReference>
<keyword evidence="12" id="KW-1185">Reference proteome</keyword>
<protein>
    <submittedName>
        <fullName evidence="11">TonB family C-terminal domain-containing protein</fullName>
    </submittedName>
</protein>
<evidence type="ECO:0000256" key="6">
    <source>
        <dbReference type="ARBA" id="ARBA00022692"/>
    </source>
</evidence>
<dbReference type="NCBIfam" id="TIGR01352">
    <property type="entry name" value="tonB_Cterm"/>
    <property type="match status" value="2"/>
</dbReference>
<dbReference type="InterPro" id="IPR051045">
    <property type="entry name" value="TonB-dependent_transducer"/>
</dbReference>
<dbReference type="Pfam" id="PF05569">
    <property type="entry name" value="Peptidase_M56"/>
    <property type="match status" value="1"/>
</dbReference>
<keyword evidence="7" id="KW-0653">Protein transport</keyword>
<comment type="caution">
    <text evidence="11">The sequence shown here is derived from an EMBL/GenBank/DDBJ whole genome shotgun (WGS) entry which is preliminary data.</text>
</comment>
<dbReference type="PANTHER" id="PTHR33446:SF2">
    <property type="entry name" value="PROTEIN TONB"/>
    <property type="match status" value="1"/>
</dbReference>
<name>A0ABY1KUR8_9FLAO</name>
<evidence type="ECO:0000313" key="11">
    <source>
        <dbReference type="EMBL" id="SIS81284.1"/>
    </source>
</evidence>
<dbReference type="SUPFAM" id="SSF74653">
    <property type="entry name" value="TolA/TonB C-terminal domain"/>
    <property type="match status" value="2"/>
</dbReference>
<dbReference type="RefSeq" id="WP_175609893.1">
    <property type="nucleotide sequence ID" value="NZ_FTOB01000004.1"/>
</dbReference>